<name>A0A0A9DU66_ARUDO</name>
<accession>A0A0A9DU66</accession>
<reference evidence="1" key="2">
    <citation type="journal article" date="2015" name="Data Brief">
        <title>Shoot transcriptome of the giant reed, Arundo donax.</title>
        <authorList>
            <person name="Barrero R.A."/>
            <person name="Guerrero F.D."/>
            <person name="Moolhuijzen P."/>
            <person name="Goolsby J.A."/>
            <person name="Tidwell J."/>
            <person name="Bellgard S.E."/>
            <person name="Bellgard M.I."/>
        </authorList>
    </citation>
    <scope>NUCLEOTIDE SEQUENCE</scope>
    <source>
        <tissue evidence="1">Shoot tissue taken approximately 20 cm above the soil surface</tissue>
    </source>
</reference>
<dbReference type="AlphaFoldDB" id="A0A0A9DU66"/>
<organism evidence="1">
    <name type="scientific">Arundo donax</name>
    <name type="common">Giant reed</name>
    <name type="synonym">Donax arundinaceus</name>
    <dbReference type="NCBI Taxonomy" id="35708"/>
    <lineage>
        <taxon>Eukaryota</taxon>
        <taxon>Viridiplantae</taxon>
        <taxon>Streptophyta</taxon>
        <taxon>Embryophyta</taxon>
        <taxon>Tracheophyta</taxon>
        <taxon>Spermatophyta</taxon>
        <taxon>Magnoliopsida</taxon>
        <taxon>Liliopsida</taxon>
        <taxon>Poales</taxon>
        <taxon>Poaceae</taxon>
        <taxon>PACMAD clade</taxon>
        <taxon>Arundinoideae</taxon>
        <taxon>Arundineae</taxon>
        <taxon>Arundo</taxon>
    </lineage>
</organism>
<protein>
    <submittedName>
        <fullName evidence="1">Uncharacterized protein</fullName>
    </submittedName>
</protein>
<sequence length="99" mass="11436">MPFSSAYMSSFELVTNLWYSSIINEITVYYCVCRTTHEQTVEDCKPLPDLMQDRTFTSHNLPHIVPGCILFSRVRFLCHAQHFAISCVKILQCQCILNS</sequence>
<proteinExistence type="predicted"/>
<evidence type="ECO:0000313" key="1">
    <source>
        <dbReference type="EMBL" id="JAD91351.1"/>
    </source>
</evidence>
<dbReference type="EMBL" id="GBRH01206544">
    <property type="protein sequence ID" value="JAD91351.1"/>
    <property type="molecule type" value="Transcribed_RNA"/>
</dbReference>
<reference evidence="1" key="1">
    <citation type="submission" date="2014-09" db="EMBL/GenBank/DDBJ databases">
        <authorList>
            <person name="Magalhaes I.L.F."/>
            <person name="Oliveira U."/>
            <person name="Santos F.R."/>
            <person name="Vidigal T.H.D.A."/>
            <person name="Brescovit A.D."/>
            <person name="Santos A.J."/>
        </authorList>
    </citation>
    <scope>NUCLEOTIDE SEQUENCE</scope>
    <source>
        <tissue evidence="1">Shoot tissue taken approximately 20 cm above the soil surface</tissue>
    </source>
</reference>